<dbReference type="PANTHER" id="PTHR45138">
    <property type="entry name" value="REGULATORY COMPONENTS OF SENSORY TRANSDUCTION SYSTEM"/>
    <property type="match status" value="1"/>
</dbReference>
<reference evidence="4" key="1">
    <citation type="submission" date="2022-10" db="EMBL/GenBank/DDBJ databases">
        <title>The WGS of Solirubrobacter ginsenosidimutans DSM 21036.</title>
        <authorList>
            <person name="Jiang Z."/>
        </authorList>
    </citation>
    <scope>NUCLEOTIDE SEQUENCE</scope>
    <source>
        <strain evidence="4">DSM 21036</strain>
    </source>
</reference>
<dbReference type="NCBIfam" id="TIGR00254">
    <property type="entry name" value="GGDEF"/>
    <property type="match status" value="1"/>
</dbReference>
<protein>
    <submittedName>
        <fullName evidence="4">Diguanylate cyclase</fullName>
        <ecNumber evidence="4">2.7.7.65</ecNumber>
    </submittedName>
</protein>
<feature type="domain" description="HD-GYP" evidence="3">
    <location>
        <begin position="471"/>
        <end position="645"/>
    </location>
</feature>
<dbReference type="RefSeq" id="WP_270044088.1">
    <property type="nucleotide sequence ID" value="NZ_JAPDOD010000038.1"/>
</dbReference>
<evidence type="ECO:0000313" key="5">
    <source>
        <dbReference type="Proteomes" id="UP001149140"/>
    </source>
</evidence>
<keyword evidence="1" id="KW-0472">Membrane</keyword>
<dbReference type="GO" id="GO:0005886">
    <property type="term" value="C:plasma membrane"/>
    <property type="evidence" value="ECO:0007669"/>
    <property type="project" value="TreeGrafter"/>
</dbReference>
<keyword evidence="4" id="KW-0548">Nucleotidyltransferase</keyword>
<evidence type="ECO:0000259" key="2">
    <source>
        <dbReference type="PROSITE" id="PS50887"/>
    </source>
</evidence>
<dbReference type="GO" id="GO:0043709">
    <property type="term" value="P:cell adhesion involved in single-species biofilm formation"/>
    <property type="evidence" value="ECO:0007669"/>
    <property type="project" value="TreeGrafter"/>
</dbReference>
<gene>
    <name evidence="4" type="ORF">OM076_31500</name>
</gene>
<dbReference type="Gene3D" id="3.30.70.270">
    <property type="match status" value="1"/>
</dbReference>
<dbReference type="CDD" id="cd00077">
    <property type="entry name" value="HDc"/>
    <property type="match status" value="1"/>
</dbReference>
<feature type="transmembrane region" description="Helical" evidence="1">
    <location>
        <begin position="197"/>
        <end position="216"/>
    </location>
</feature>
<dbReference type="AlphaFoldDB" id="A0A9X3S4U4"/>
<dbReference type="Proteomes" id="UP001149140">
    <property type="component" value="Unassembled WGS sequence"/>
</dbReference>
<dbReference type="Pfam" id="PF00990">
    <property type="entry name" value="GGDEF"/>
    <property type="match status" value="1"/>
</dbReference>
<proteinExistence type="predicted"/>
<keyword evidence="5" id="KW-1185">Reference proteome</keyword>
<name>A0A9X3S4U4_9ACTN</name>
<feature type="domain" description="GGDEF" evidence="2">
    <location>
        <begin position="351"/>
        <end position="479"/>
    </location>
</feature>
<dbReference type="GO" id="GO:0052621">
    <property type="term" value="F:diguanylate cyclase activity"/>
    <property type="evidence" value="ECO:0007669"/>
    <property type="project" value="UniProtKB-EC"/>
</dbReference>
<dbReference type="InterPro" id="IPR043128">
    <property type="entry name" value="Rev_trsase/Diguanyl_cyclase"/>
</dbReference>
<dbReference type="CDD" id="cd01949">
    <property type="entry name" value="GGDEF"/>
    <property type="match status" value="1"/>
</dbReference>
<dbReference type="InterPro" id="IPR050469">
    <property type="entry name" value="Diguanylate_Cyclase"/>
</dbReference>
<dbReference type="EC" id="2.7.7.65" evidence="4"/>
<feature type="transmembrane region" description="Helical" evidence="1">
    <location>
        <begin position="231"/>
        <end position="250"/>
    </location>
</feature>
<dbReference type="Gene3D" id="1.10.3210.10">
    <property type="entry name" value="Hypothetical protein af1432"/>
    <property type="match status" value="1"/>
</dbReference>
<keyword evidence="1" id="KW-0812">Transmembrane</keyword>
<feature type="transmembrane region" description="Helical" evidence="1">
    <location>
        <begin position="39"/>
        <end position="57"/>
    </location>
</feature>
<dbReference type="EMBL" id="JAPDOD010000038">
    <property type="protein sequence ID" value="MDA0164837.1"/>
    <property type="molecule type" value="Genomic_DNA"/>
</dbReference>
<sequence length="645" mass="68216">MSVQPRRSLFFALVACAVWLGVHEVRVVGFDGISLGPLSSRFAHDVVLLIAAGACLLRAATVRVERTAWLLIGLGVLGWTFGEIYYTAVLWDESAPPIPSPADIGYLVFPVATFAGMIFLVRGRAKFTPALLVDGIATALAVAALSAAIVFQTVLDHASGDVASVVTSLAYPVTDLILAAVAVGALASTGWRVDRTWALLTGGILLFWFADSMYLVRTAEGVYEAGGWFDAGWWGGLVMIAVAAWQPVPLRRVRCAGDSLRLIAAPLASGAIALELLVYGSLVSLNPLAVGLAAAALVFVMIRLTMTFRQNVRILRASRDEAMTDALTGLGNRRALTVALDEAFAEARDDSPLVLAMFDLDGFKHYNDTFGHPAGDILLTRLGANLRKYLGTRGTVFRMGGDEFCALFTLHAGQDRVELLDGAALALSEHGDGFWIGCSYGSIAVPGEATDAAEALRIADQRMYAQKHAGRASPSRQVKEALLSVLAARDPETTRHARAVAALVDSAAQHLGLGQDERETVRLAAELHEAGRLMLPSGSSPDDIALASERMVAATPALAPAAHLIGAVHERWDGSGFPNGRAGEEIPLGARIVAVADALEAMSADRTPTEALAELQRGAGTRFDPRVVAAFTATASPHAVPFVLS</sequence>
<evidence type="ECO:0000256" key="1">
    <source>
        <dbReference type="SAM" id="Phobius"/>
    </source>
</evidence>
<dbReference type="SUPFAM" id="SSF109604">
    <property type="entry name" value="HD-domain/PDEase-like"/>
    <property type="match status" value="1"/>
</dbReference>
<dbReference type="PROSITE" id="PS50887">
    <property type="entry name" value="GGDEF"/>
    <property type="match status" value="1"/>
</dbReference>
<dbReference type="SUPFAM" id="SSF55073">
    <property type="entry name" value="Nucleotide cyclase"/>
    <property type="match status" value="1"/>
</dbReference>
<feature type="transmembrane region" description="Helical" evidence="1">
    <location>
        <begin position="163"/>
        <end position="185"/>
    </location>
</feature>
<feature type="transmembrane region" description="Helical" evidence="1">
    <location>
        <begin position="288"/>
        <end position="306"/>
    </location>
</feature>
<accession>A0A9X3S4U4</accession>
<dbReference type="SMART" id="SM00471">
    <property type="entry name" value="HDc"/>
    <property type="match status" value="1"/>
</dbReference>
<organism evidence="4 5">
    <name type="scientific">Solirubrobacter ginsenosidimutans</name>
    <dbReference type="NCBI Taxonomy" id="490573"/>
    <lineage>
        <taxon>Bacteria</taxon>
        <taxon>Bacillati</taxon>
        <taxon>Actinomycetota</taxon>
        <taxon>Thermoleophilia</taxon>
        <taxon>Solirubrobacterales</taxon>
        <taxon>Solirubrobacteraceae</taxon>
        <taxon>Solirubrobacter</taxon>
    </lineage>
</organism>
<feature type="transmembrane region" description="Helical" evidence="1">
    <location>
        <begin position="130"/>
        <end position="151"/>
    </location>
</feature>
<feature type="transmembrane region" description="Helical" evidence="1">
    <location>
        <begin position="103"/>
        <end position="121"/>
    </location>
</feature>
<keyword evidence="4" id="KW-0808">Transferase</keyword>
<dbReference type="Pfam" id="PF13487">
    <property type="entry name" value="HD_5"/>
    <property type="match status" value="1"/>
</dbReference>
<feature type="transmembrane region" description="Helical" evidence="1">
    <location>
        <begin position="69"/>
        <end position="91"/>
    </location>
</feature>
<evidence type="ECO:0000313" key="4">
    <source>
        <dbReference type="EMBL" id="MDA0164837.1"/>
    </source>
</evidence>
<evidence type="ECO:0000259" key="3">
    <source>
        <dbReference type="PROSITE" id="PS51832"/>
    </source>
</evidence>
<comment type="caution">
    <text evidence="4">The sequence shown here is derived from an EMBL/GenBank/DDBJ whole genome shotgun (WGS) entry which is preliminary data.</text>
</comment>
<dbReference type="GO" id="GO:1902201">
    <property type="term" value="P:negative regulation of bacterial-type flagellum-dependent cell motility"/>
    <property type="evidence" value="ECO:0007669"/>
    <property type="project" value="TreeGrafter"/>
</dbReference>
<dbReference type="SMART" id="SM00267">
    <property type="entry name" value="GGDEF"/>
    <property type="match status" value="1"/>
</dbReference>
<dbReference type="InterPro" id="IPR000160">
    <property type="entry name" value="GGDEF_dom"/>
</dbReference>
<keyword evidence="1" id="KW-1133">Transmembrane helix</keyword>
<dbReference type="InterPro" id="IPR037522">
    <property type="entry name" value="HD_GYP_dom"/>
</dbReference>
<dbReference type="InterPro" id="IPR029787">
    <property type="entry name" value="Nucleotide_cyclase"/>
</dbReference>
<dbReference type="PROSITE" id="PS51832">
    <property type="entry name" value="HD_GYP"/>
    <property type="match status" value="1"/>
</dbReference>
<dbReference type="InterPro" id="IPR003607">
    <property type="entry name" value="HD/PDEase_dom"/>
</dbReference>
<feature type="transmembrane region" description="Helical" evidence="1">
    <location>
        <begin position="262"/>
        <end position="282"/>
    </location>
</feature>
<dbReference type="PANTHER" id="PTHR45138:SF9">
    <property type="entry name" value="DIGUANYLATE CYCLASE DGCM-RELATED"/>
    <property type="match status" value="1"/>
</dbReference>